<dbReference type="GO" id="GO:0007091">
    <property type="term" value="P:metaphase/anaphase transition of mitotic cell cycle"/>
    <property type="evidence" value="ECO:0007669"/>
    <property type="project" value="TreeGrafter"/>
</dbReference>
<evidence type="ECO:0000256" key="1">
    <source>
        <dbReference type="ARBA" id="ARBA00010547"/>
    </source>
</evidence>
<keyword evidence="3" id="KW-0677">Repeat</keyword>
<keyword evidence="7" id="KW-0472">Membrane</keyword>
<gene>
    <name evidence="10" type="primary">APC1A</name>
</gene>
<dbReference type="InterPro" id="IPR046794">
    <property type="entry name" value="Apc1_MidN"/>
</dbReference>
<evidence type="ECO:0000256" key="2">
    <source>
        <dbReference type="ARBA" id="ARBA00022618"/>
    </source>
</evidence>
<evidence type="ECO:0000256" key="5">
    <source>
        <dbReference type="ARBA" id="ARBA00023306"/>
    </source>
</evidence>
<feature type="non-terminal residue" evidence="10">
    <location>
        <position position="1"/>
    </location>
</feature>
<dbReference type="AlphaFoldDB" id="M4SZC6"/>
<accession>M4SZC6</accession>
<evidence type="ECO:0000256" key="7">
    <source>
        <dbReference type="SAM" id="Phobius"/>
    </source>
</evidence>
<dbReference type="GO" id="GO:0060090">
    <property type="term" value="F:molecular adaptor activity"/>
    <property type="evidence" value="ECO:0007669"/>
    <property type="project" value="TreeGrafter"/>
</dbReference>
<dbReference type="EMBL" id="JX156148">
    <property type="protein sequence ID" value="AGH55807.1"/>
    <property type="molecule type" value="Genomic_DNA"/>
</dbReference>
<protein>
    <submittedName>
        <fullName evidence="10">Anaphase promoting complex subunit 1 A</fullName>
    </submittedName>
</protein>
<evidence type="ECO:0000259" key="8">
    <source>
        <dbReference type="Pfam" id="PF20518"/>
    </source>
</evidence>
<dbReference type="GO" id="GO:0005680">
    <property type="term" value="C:anaphase-promoting complex"/>
    <property type="evidence" value="ECO:0007669"/>
    <property type="project" value="InterPro"/>
</dbReference>
<dbReference type="InterPro" id="IPR048971">
    <property type="entry name" value="Apc1_3rd"/>
</dbReference>
<evidence type="ECO:0000313" key="10">
    <source>
        <dbReference type="EMBL" id="AGH55807.1"/>
    </source>
</evidence>
<keyword evidence="4" id="KW-0498">Mitosis</keyword>
<reference evidence="10" key="1">
    <citation type="journal article" date="2013" name="J. Hered.">
        <title>Inventory and phylogenetic analysis of meiotic genes in monogonont rotifers.</title>
        <authorList>
            <person name="Hanson S.J."/>
            <person name="Schurko A.M."/>
            <person name="Hecox-Lea B."/>
            <person name="Mark Welch D.B."/>
            <person name="Stelzer C.P."/>
            <person name="Logsdon J.M.Jr."/>
        </authorList>
    </citation>
    <scope>NUCLEOTIDE SEQUENCE</scope>
</reference>
<keyword evidence="7" id="KW-0812">Transmembrane</keyword>
<feature type="compositionally biased region" description="Low complexity" evidence="6">
    <location>
        <begin position="738"/>
        <end position="759"/>
    </location>
</feature>
<dbReference type="PANTHER" id="PTHR12827">
    <property type="entry name" value="MEIOTIC CHECKPOINT REGULATOR TSG24 FAMILY MEMBER"/>
    <property type="match status" value="1"/>
</dbReference>
<keyword evidence="5" id="KW-0131">Cell cycle</keyword>
<keyword evidence="2" id="KW-0132">Cell division</keyword>
<sequence length="1192" mass="136490">YFEIIQQWFIHRYNIGESIKNQLSLFLYLILTLCGLPFLGLNKQRQRNDSETIDETDEGVDDSKRAKCNLDEACDDDWEFMLNDPLFQKFIKSEKNLNEFSLPKISEEPMEKMIQNKPISESLKTPGSHFSRQKRSISSTLSGNYSSSSTTTPGFGGGILYPYIKNVLFTLHLIYEETKLYRSLNHYCEDLVQILYLLANEMGLSNYMSYYEMDQPSLLRFRFKKNQNLPSTPNLLNKNSINYLIQQEPPSLNRFLASLLKEKQVKQAFPVIQGVTERIVNTIKIYVIISLCTQKDSQLDYEEILNQSFFRINFSGFQSNSNEESHPYPDYTLKFKFMPGEKFLYENIFSKCLEIGLCTLNEIYDYPLFVLFPILESIKWSRVNPCFSWPPFAFDLIGRNDLAILKSMEHVVNLETLKCRFNTDLRVKELRTCLQTTRAIQIKLNQGPDVSDHDFLEEEEKFLACICVRTMSLPVGRGIFTLHTINPIPTEPVVIPELNLKGKSLTKKTTIDLSRVEVPTNMTYWPLFHNGVAAGLTINAQAKDLSNSWIKSHLAKNFELTNEQAGFLYGLGLTGHLSNFSMLNIYDALTRRHDLTNIAILLGLAASKIGSMDLSVTRLISMHIKSLMPPVEIELETPYNIQIAALLSLGLVYVKTANKHMSYVLLKEIGRLPGNETDKDLNSLDREAYSLTAGLALGLILLEKGKKSLTIMDSTFTDELYHYMVGGHRDKENSSGYSNNIPTTSNNPTQSNSETNFTTSNNFKSSNSSYIREGESINTNVTCPGATIALGLIYFNSCDKLISEWFAPPDSAFLLDSIRPDFLLLRTLSRNLIMWKHILPTQDWLMSQLSNLLKNQIRFDKTLSEKFSHLIKFEVNNKDSNMIDDETRSEAFRHIIAGACMSIGLRFAGTFNNDAYQTLVSYKILIFTIKFNFFILKLFWANYFAELNDGKLSTENCLCVIVLSLSIVMAGSGDLEVMRICRYLRSRVGPNYTHVTYGNQMAINMALSLLFMGGGRYTLKTDSLSVALMLCAFYPAFPVDSNDNRFHLQAFRHLYVLASEPRLLLSKDVDTGEFCYVPIEITLKANEHHDQFNYKQMAPCILPELNKIEKLKILGPRYYPISFKQRLHFNEMKNILLSELLVKQKNGYFSYSDDPKDEKAFNIRNFLNKIIVPHKITVSIFLLRNIKFFSLV</sequence>
<dbReference type="Pfam" id="PF21282">
    <property type="entry name" value="APC1_3rd"/>
    <property type="match status" value="1"/>
</dbReference>
<feature type="domain" description="Anaphase-promoting complex subunit 1 beta-sandwich" evidence="9">
    <location>
        <begin position="1062"/>
        <end position="1139"/>
    </location>
</feature>
<evidence type="ECO:0000256" key="6">
    <source>
        <dbReference type="SAM" id="MobiDB-lite"/>
    </source>
</evidence>
<feature type="domain" description="Anaphase-promoting complex subunit 1 middle" evidence="8">
    <location>
        <begin position="159"/>
        <end position="403"/>
    </location>
</feature>
<feature type="region of interest" description="Disordered" evidence="6">
    <location>
        <begin position="732"/>
        <end position="759"/>
    </location>
</feature>
<feature type="transmembrane region" description="Helical" evidence="7">
    <location>
        <begin position="21"/>
        <end position="41"/>
    </location>
</feature>
<dbReference type="InterPro" id="IPR011989">
    <property type="entry name" value="ARM-like"/>
</dbReference>
<evidence type="ECO:0000259" key="9">
    <source>
        <dbReference type="Pfam" id="PF21282"/>
    </source>
</evidence>
<feature type="compositionally biased region" description="Polar residues" evidence="6">
    <location>
        <begin position="121"/>
        <end position="130"/>
    </location>
</feature>
<evidence type="ECO:0000256" key="4">
    <source>
        <dbReference type="ARBA" id="ARBA00022776"/>
    </source>
</evidence>
<dbReference type="PANTHER" id="PTHR12827:SF3">
    <property type="entry name" value="ANAPHASE-PROMOTING COMPLEX SUBUNIT 1"/>
    <property type="match status" value="1"/>
</dbReference>
<dbReference type="Pfam" id="PF20518">
    <property type="entry name" value="Apc1_MidN"/>
    <property type="match status" value="1"/>
</dbReference>
<dbReference type="GO" id="GO:0051301">
    <property type="term" value="P:cell division"/>
    <property type="evidence" value="ECO:0007669"/>
    <property type="project" value="UniProtKB-KW"/>
</dbReference>
<organism evidence="10">
    <name type="scientific">Brachionus calyciflorus</name>
    <dbReference type="NCBI Taxonomy" id="104777"/>
    <lineage>
        <taxon>Eukaryota</taxon>
        <taxon>Metazoa</taxon>
        <taxon>Spiralia</taxon>
        <taxon>Gnathifera</taxon>
        <taxon>Rotifera</taxon>
        <taxon>Eurotatoria</taxon>
        <taxon>Monogononta</taxon>
        <taxon>Pseudotrocha</taxon>
        <taxon>Ploima</taxon>
        <taxon>Brachionidae</taxon>
        <taxon>Brachionus</taxon>
    </lineage>
</organism>
<feature type="region of interest" description="Disordered" evidence="6">
    <location>
        <begin position="121"/>
        <end position="144"/>
    </location>
</feature>
<evidence type="ECO:0000256" key="3">
    <source>
        <dbReference type="ARBA" id="ARBA00022737"/>
    </source>
</evidence>
<comment type="similarity">
    <text evidence="1">Belongs to the APC1 family.</text>
</comment>
<dbReference type="GO" id="GO:0070979">
    <property type="term" value="P:protein K11-linked ubiquitination"/>
    <property type="evidence" value="ECO:0007669"/>
    <property type="project" value="TreeGrafter"/>
</dbReference>
<keyword evidence="7" id="KW-1133">Transmembrane helix</keyword>
<dbReference type="Gene3D" id="1.25.10.10">
    <property type="entry name" value="Leucine-rich Repeat Variant"/>
    <property type="match status" value="2"/>
</dbReference>
<name>M4SZC6_9BILA</name>
<dbReference type="GO" id="GO:0031145">
    <property type="term" value="P:anaphase-promoting complex-dependent catabolic process"/>
    <property type="evidence" value="ECO:0007669"/>
    <property type="project" value="TreeGrafter"/>
</dbReference>
<dbReference type="InterPro" id="IPR024990">
    <property type="entry name" value="Apc1"/>
</dbReference>
<proteinExistence type="inferred from homology"/>